<evidence type="ECO:0000313" key="3">
    <source>
        <dbReference type="EMBL" id="EFJ37153.1"/>
    </source>
</evidence>
<evidence type="ECO:0000313" key="4">
    <source>
        <dbReference type="Proteomes" id="UP000001514"/>
    </source>
</evidence>
<accession>D8QTQ4</accession>
<comment type="similarity">
    <text evidence="1 2">Belongs to the terpene synthase family.</text>
</comment>
<evidence type="ECO:0000256" key="1">
    <source>
        <dbReference type="ARBA" id="ARBA00006333"/>
    </source>
</evidence>
<name>D8QTQ4_SELML</name>
<keyword evidence="2" id="KW-0479">Metal-binding</keyword>
<keyword evidence="2" id="KW-0460">Magnesium</keyword>
<proteinExistence type="inferred from homology"/>
<sequence>MALALDKIYAIEKLLGLKNFHLPKIPCSIPSVPCHPDSIYASNKAHEWAYKFMDPKMTAADRKALEDWKIPMFATLAVPFGSKRNAVICSKYSMFAVLMDDLVDEGFVESSILQDYYSTILNHLHNPDFKIQASDDHLPVRVYRATEELVTEIRSSMLPPVYAHFVAQFERYALSRMASRPKFLSVKQYIEWRRFDVFLEPIFSFIEMALEVAVPDMELESEDYLILRDAGIDYISMHNDVLSFAKEFACNRLLNLPVLLLLSDPEMETVQSAVDKSCKMIVDKEQEFVYYHNILITQARAEAFITGEKFDANWCLDTVINHRRTGR</sequence>
<dbReference type="Proteomes" id="UP000001514">
    <property type="component" value="Unassembled WGS sequence"/>
</dbReference>
<dbReference type="InterPro" id="IPR008949">
    <property type="entry name" value="Isoprenoid_synthase_dom_sf"/>
</dbReference>
<keyword evidence="4" id="KW-1185">Reference proteome</keyword>
<dbReference type="GO" id="GO:0046872">
    <property type="term" value="F:metal ion binding"/>
    <property type="evidence" value="ECO:0007669"/>
    <property type="project" value="UniProtKB-KW"/>
</dbReference>
<dbReference type="Gene3D" id="1.10.600.10">
    <property type="entry name" value="Farnesyl Diphosphate Synthase"/>
    <property type="match status" value="1"/>
</dbReference>
<dbReference type="InterPro" id="IPR034686">
    <property type="entry name" value="Terpene_cyclase-like_2"/>
</dbReference>
<reference evidence="3 4" key="1">
    <citation type="journal article" date="2011" name="Science">
        <title>The Selaginella genome identifies genetic changes associated with the evolution of vascular plants.</title>
        <authorList>
            <person name="Banks J.A."/>
            <person name="Nishiyama T."/>
            <person name="Hasebe M."/>
            <person name="Bowman J.L."/>
            <person name="Gribskov M."/>
            <person name="dePamphilis C."/>
            <person name="Albert V.A."/>
            <person name="Aono N."/>
            <person name="Aoyama T."/>
            <person name="Ambrose B.A."/>
            <person name="Ashton N.W."/>
            <person name="Axtell M.J."/>
            <person name="Barker E."/>
            <person name="Barker M.S."/>
            <person name="Bennetzen J.L."/>
            <person name="Bonawitz N.D."/>
            <person name="Chapple C."/>
            <person name="Cheng C."/>
            <person name="Correa L.G."/>
            <person name="Dacre M."/>
            <person name="DeBarry J."/>
            <person name="Dreyer I."/>
            <person name="Elias M."/>
            <person name="Engstrom E.M."/>
            <person name="Estelle M."/>
            <person name="Feng L."/>
            <person name="Finet C."/>
            <person name="Floyd S.K."/>
            <person name="Frommer W.B."/>
            <person name="Fujita T."/>
            <person name="Gramzow L."/>
            <person name="Gutensohn M."/>
            <person name="Harholt J."/>
            <person name="Hattori M."/>
            <person name="Heyl A."/>
            <person name="Hirai T."/>
            <person name="Hiwatashi Y."/>
            <person name="Ishikawa M."/>
            <person name="Iwata M."/>
            <person name="Karol K.G."/>
            <person name="Koehler B."/>
            <person name="Kolukisaoglu U."/>
            <person name="Kubo M."/>
            <person name="Kurata T."/>
            <person name="Lalonde S."/>
            <person name="Li K."/>
            <person name="Li Y."/>
            <person name="Litt A."/>
            <person name="Lyons E."/>
            <person name="Manning G."/>
            <person name="Maruyama T."/>
            <person name="Michael T.P."/>
            <person name="Mikami K."/>
            <person name="Miyazaki S."/>
            <person name="Morinaga S."/>
            <person name="Murata T."/>
            <person name="Mueller-Roeber B."/>
            <person name="Nelson D.R."/>
            <person name="Obara M."/>
            <person name="Oguri Y."/>
            <person name="Olmstead R.G."/>
            <person name="Onodera N."/>
            <person name="Petersen B.L."/>
            <person name="Pils B."/>
            <person name="Prigge M."/>
            <person name="Rensing S.A."/>
            <person name="Riano-Pachon D.M."/>
            <person name="Roberts A.W."/>
            <person name="Sato Y."/>
            <person name="Scheller H.V."/>
            <person name="Schulz B."/>
            <person name="Schulz C."/>
            <person name="Shakirov E.V."/>
            <person name="Shibagaki N."/>
            <person name="Shinohara N."/>
            <person name="Shippen D.E."/>
            <person name="Soerensen I."/>
            <person name="Sotooka R."/>
            <person name="Sugimoto N."/>
            <person name="Sugita M."/>
            <person name="Sumikawa N."/>
            <person name="Tanurdzic M."/>
            <person name="Theissen G."/>
            <person name="Ulvskov P."/>
            <person name="Wakazuki S."/>
            <person name="Weng J.K."/>
            <person name="Willats W.W."/>
            <person name="Wipf D."/>
            <person name="Wolf P.G."/>
            <person name="Yang L."/>
            <person name="Zimmer A.D."/>
            <person name="Zhu Q."/>
            <person name="Mitros T."/>
            <person name="Hellsten U."/>
            <person name="Loque D."/>
            <person name="Otillar R."/>
            <person name="Salamov A."/>
            <person name="Schmutz J."/>
            <person name="Shapiro H."/>
            <person name="Lindquist E."/>
            <person name="Lucas S."/>
            <person name="Rokhsar D."/>
            <person name="Grigoriev I.V."/>
        </authorList>
    </citation>
    <scope>NUCLEOTIDE SEQUENCE [LARGE SCALE GENOMIC DNA]</scope>
</reference>
<dbReference type="AlphaFoldDB" id="D8QTQ4"/>
<dbReference type="GO" id="GO:0010333">
    <property type="term" value="F:terpene synthase activity"/>
    <property type="evidence" value="ECO:0007669"/>
    <property type="project" value="InterPro"/>
</dbReference>
<comment type="cofactor">
    <cofactor evidence="2">
        <name>Mg(2+)</name>
        <dbReference type="ChEBI" id="CHEBI:18420"/>
    </cofactor>
</comment>
<dbReference type="PANTHER" id="PTHR35201:SF4">
    <property type="entry name" value="BETA-PINACENE SYNTHASE-RELATED"/>
    <property type="match status" value="1"/>
</dbReference>
<dbReference type="Gramene" id="EFJ37153">
    <property type="protein sequence ID" value="EFJ37153"/>
    <property type="gene ID" value="SELMODRAFT_403299"/>
</dbReference>
<dbReference type="EC" id="4.2.3.-" evidence="2"/>
<dbReference type="GO" id="GO:0008299">
    <property type="term" value="P:isoprenoid biosynthetic process"/>
    <property type="evidence" value="ECO:0007669"/>
    <property type="project" value="UniProtKB-ARBA"/>
</dbReference>
<dbReference type="Pfam" id="PF19086">
    <property type="entry name" value="Terpene_syn_C_2"/>
    <property type="match status" value="1"/>
</dbReference>
<evidence type="ECO:0000256" key="2">
    <source>
        <dbReference type="RuleBase" id="RU366034"/>
    </source>
</evidence>
<dbReference type="KEGG" id="smo:SELMODRAFT_403299"/>
<dbReference type="SUPFAM" id="SSF48576">
    <property type="entry name" value="Terpenoid synthases"/>
    <property type="match status" value="1"/>
</dbReference>
<dbReference type="HOGENOM" id="CLU_063343_0_0_1"/>
<dbReference type="InParanoid" id="D8QTQ4"/>
<protein>
    <recommendedName>
        <fullName evidence="2">Terpene synthase</fullName>
        <ecNumber evidence="2">4.2.3.-</ecNumber>
    </recommendedName>
</protein>
<dbReference type="PANTHER" id="PTHR35201">
    <property type="entry name" value="TERPENE SYNTHASE"/>
    <property type="match status" value="1"/>
</dbReference>
<gene>
    <name evidence="3" type="ORF">SELMODRAFT_403299</name>
</gene>
<keyword evidence="2" id="KW-0456">Lyase</keyword>
<organism evidence="4">
    <name type="scientific">Selaginella moellendorffii</name>
    <name type="common">Spikemoss</name>
    <dbReference type="NCBI Taxonomy" id="88036"/>
    <lineage>
        <taxon>Eukaryota</taxon>
        <taxon>Viridiplantae</taxon>
        <taxon>Streptophyta</taxon>
        <taxon>Embryophyta</taxon>
        <taxon>Tracheophyta</taxon>
        <taxon>Lycopodiopsida</taxon>
        <taxon>Selaginellales</taxon>
        <taxon>Selaginellaceae</taxon>
        <taxon>Selaginella</taxon>
    </lineage>
</organism>
<dbReference type="EMBL" id="GL377566">
    <property type="protein sequence ID" value="EFJ37153.1"/>
    <property type="molecule type" value="Genomic_DNA"/>
</dbReference>